<dbReference type="InterPro" id="IPR038547">
    <property type="entry name" value="RING_CBP-p300_sf"/>
</dbReference>
<keyword evidence="11 17" id="KW-0103">Bromodomain</keyword>
<dbReference type="GO" id="GO:0005667">
    <property type="term" value="C:transcription regulator complex"/>
    <property type="evidence" value="ECO:0007669"/>
    <property type="project" value="TreeGrafter"/>
</dbReference>
<dbReference type="InterPro" id="IPR031162">
    <property type="entry name" value="CBP_P300_HAT"/>
</dbReference>
<dbReference type="PROSITE" id="PS50016">
    <property type="entry name" value="ZF_PHD_2"/>
    <property type="match status" value="1"/>
</dbReference>
<feature type="compositionally biased region" description="Polar residues" evidence="19">
    <location>
        <begin position="224"/>
        <end position="235"/>
    </location>
</feature>
<dbReference type="InterPro" id="IPR035898">
    <property type="entry name" value="TAZ_dom_sf"/>
</dbReference>
<dbReference type="Gene3D" id="1.20.920.10">
    <property type="entry name" value="Bromodomain-like"/>
    <property type="match status" value="1"/>
</dbReference>
<dbReference type="SUPFAM" id="SSF47370">
    <property type="entry name" value="Bromodomain"/>
    <property type="match status" value="1"/>
</dbReference>
<feature type="compositionally biased region" description="Basic and acidic residues" evidence="19">
    <location>
        <begin position="1179"/>
        <end position="1211"/>
    </location>
</feature>
<keyword evidence="4" id="KW-0488">Methylation</keyword>
<gene>
    <name evidence="25" type="ORF">CTEN210_03241</name>
</gene>
<evidence type="ECO:0000256" key="14">
    <source>
        <dbReference type="ARBA" id="ARBA00023242"/>
    </source>
</evidence>
<dbReference type="GO" id="GO:0140297">
    <property type="term" value="F:DNA-binding transcription factor binding"/>
    <property type="evidence" value="ECO:0007669"/>
    <property type="project" value="UniProtKB-ARBA"/>
</dbReference>
<feature type="domain" description="TAZ-type" evidence="22">
    <location>
        <begin position="311"/>
        <end position="394"/>
    </location>
</feature>
<evidence type="ECO:0000256" key="6">
    <source>
        <dbReference type="ARBA" id="ARBA00022723"/>
    </source>
</evidence>
<dbReference type="PRINTS" id="PR00503">
    <property type="entry name" value="BROMODOMAIN"/>
</dbReference>
<dbReference type="GO" id="GO:0000123">
    <property type="term" value="C:histone acetyltransferase complex"/>
    <property type="evidence" value="ECO:0007669"/>
    <property type="project" value="TreeGrafter"/>
</dbReference>
<feature type="compositionally biased region" description="Basic and acidic residues" evidence="19">
    <location>
        <begin position="1272"/>
        <end position="1319"/>
    </location>
</feature>
<dbReference type="PROSITE" id="PS50014">
    <property type="entry name" value="BROMODOMAIN_2"/>
    <property type="match status" value="1"/>
</dbReference>
<dbReference type="Pfam" id="PF00439">
    <property type="entry name" value="Bromodomain"/>
    <property type="match status" value="1"/>
</dbReference>
<protein>
    <recommendedName>
        <fullName evidence="3">histone acetyltransferase</fullName>
        <ecNumber evidence="3">2.3.1.48</ecNumber>
    </recommendedName>
</protein>
<comment type="catalytic activity">
    <reaction evidence="16">
        <text>L-lysyl-[protein] + acetyl-CoA = N(6)-acetyl-L-lysyl-[protein] + CoA + H(+)</text>
        <dbReference type="Rhea" id="RHEA:45948"/>
        <dbReference type="Rhea" id="RHEA-COMP:9752"/>
        <dbReference type="Rhea" id="RHEA-COMP:10731"/>
        <dbReference type="ChEBI" id="CHEBI:15378"/>
        <dbReference type="ChEBI" id="CHEBI:29969"/>
        <dbReference type="ChEBI" id="CHEBI:57287"/>
        <dbReference type="ChEBI" id="CHEBI:57288"/>
        <dbReference type="ChEBI" id="CHEBI:61930"/>
        <dbReference type="EC" id="2.3.1.48"/>
    </reaction>
</comment>
<dbReference type="InterPro" id="IPR011011">
    <property type="entry name" value="Znf_FYVE_PHD"/>
</dbReference>
<feature type="domain" description="ZZ-type" evidence="23">
    <location>
        <begin position="1433"/>
        <end position="1486"/>
    </location>
</feature>
<dbReference type="PROSITE" id="PS50134">
    <property type="entry name" value="ZF_TAZ"/>
    <property type="match status" value="2"/>
</dbReference>
<dbReference type="Pfam" id="PF08214">
    <property type="entry name" value="HAT_KAT11"/>
    <property type="match status" value="1"/>
</dbReference>
<dbReference type="GO" id="GO:0008270">
    <property type="term" value="F:zinc ion binding"/>
    <property type="evidence" value="ECO:0007669"/>
    <property type="project" value="UniProtKB-KW"/>
</dbReference>
<dbReference type="SUPFAM" id="SSF57903">
    <property type="entry name" value="FYVE/PHD zinc finger"/>
    <property type="match status" value="1"/>
</dbReference>
<dbReference type="CDD" id="cd02249">
    <property type="entry name" value="ZZ"/>
    <property type="match status" value="1"/>
</dbReference>
<evidence type="ECO:0000256" key="19">
    <source>
        <dbReference type="SAM" id="MobiDB-lite"/>
    </source>
</evidence>
<dbReference type="InterPro" id="IPR000197">
    <property type="entry name" value="Znf_TAZ"/>
</dbReference>
<evidence type="ECO:0000256" key="10">
    <source>
        <dbReference type="ARBA" id="ARBA00023015"/>
    </source>
</evidence>
<feature type="region of interest" description="Disordered" evidence="19">
    <location>
        <begin position="1150"/>
        <end position="1319"/>
    </location>
</feature>
<feature type="compositionally biased region" description="Basic and acidic residues" evidence="19">
    <location>
        <begin position="1150"/>
        <end position="1170"/>
    </location>
</feature>
<evidence type="ECO:0000256" key="7">
    <source>
        <dbReference type="ARBA" id="ARBA00022771"/>
    </source>
</evidence>
<evidence type="ECO:0000313" key="26">
    <source>
        <dbReference type="Proteomes" id="UP001054902"/>
    </source>
</evidence>
<dbReference type="EMBL" id="BLLK01000022">
    <property type="protein sequence ID" value="GFH46767.1"/>
    <property type="molecule type" value="Genomic_DNA"/>
</dbReference>
<evidence type="ECO:0000256" key="3">
    <source>
        <dbReference type="ARBA" id="ARBA00013184"/>
    </source>
</evidence>
<evidence type="ECO:0000256" key="15">
    <source>
        <dbReference type="ARBA" id="ARBA00023315"/>
    </source>
</evidence>
<keyword evidence="10" id="KW-0805">Transcription regulation</keyword>
<evidence type="ECO:0000259" key="20">
    <source>
        <dbReference type="PROSITE" id="PS50014"/>
    </source>
</evidence>
<feature type="domain" description="CBP/p300-type HAT" evidence="24">
    <location>
        <begin position="786"/>
        <end position="1431"/>
    </location>
</feature>
<comment type="subcellular location">
    <subcellularLocation>
        <location evidence="2">Nucleus</location>
    </subcellularLocation>
</comment>
<dbReference type="PANTHER" id="PTHR13808:SF1">
    <property type="entry name" value="HISTONE ACETYLTRANSFERASE"/>
    <property type="match status" value="1"/>
</dbReference>
<evidence type="ECO:0000259" key="24">
    <source>
        <dbReference type="PROSITE" id="PS51727"/>
    </source>
</evidence>
<name>A0AAD3CII7_9STRA</name>
<feature type="region of interest" description="Disordered" evidence="19">
    <location>
        <begin position="1"/>
        <end position="64"/>
    </location>
</feature>
<feature type="domain" description="Bromo" evidence="20">
    <location>
        <begin position="546"/>
        <end position="618"/>
    </location>
</feature>
<evidence type="ECO:0000256" key="4">
    <source>
        <dbReference type="ARBA" id="ARBA00022481"/>
    </source>
</evidence>
<dbReference type="EC" id="2.3.1.48" evidence="3"/>
<dbReference type="PROSITE" id="PS50135">
    <property type="entry name" value="ZF_ZZ_2"/>
    <property type="match status" value="1"/>
</dbReference>
<dbReference type="Proteomes" id="UP001054902">
    <property type="component" value="Unassembled WGS sequence"/>
</dbReference>
<dbReference type="Pfam" id="PF00628">
    <property type="entry name" value="PHD"/>
    <property type="match status" value="1"/>
</dbReference>
<evidence type="ECO:0000256" key="18">
    <source>
        <dbReference type="PROSITE-ProRule" id="PRU00228"/>
    </source>
</evidence>
<dbReference type="Gene3D" id="3.30.40.10">
    <property type="entry name" value="Zinc/RING finger domain, C3HC4 (zinc finger)"/>
    <property type="match status" value="1"/>
</dbReference>
<organism evidence="25 26">
    <name type="scientific">Chaetoceros tenuissimus</name>
    <dbReference type="NCBI Taxonomy" id="426638"/>
    <lineage>
        <taxon>Eukaryota</taxon>
        <taxon>Sar</taxon>
        <taxon>Stramenopiles</taxon>
        <taxon>Ochrophyta</taxon>
        <taxon>Bacillariophyta</taxon>
        <taxon>Coscinodiscophyceae</taxon>
        <taxon>Chaetocerotophycidae</taxon>
        <taxon>Chaetocerotales</taxon>
        <taxon>Chaetocerotaceae</taxon>
        <taxon>Chaetoceros</taxon>
    </lineage>
</organism>
<dbReference type="CDD" id="cd15614">
    <property type="entry name" value="PHD_HAC_like"/>
    <property type="match status" value="1"/>
</dbReference>
<feature type="domain" description="PHD-type" evidence="21">
    <location>
        <begin position="694"/>
        <end position="772"/>
    </location>
</feature>
<dbReference type="Gene3D" id="1.20.1020.10">
    <property type="entry name" value="TAZ domain"/>
    <property type="match status" value="2"/>
</dbReference>
<dbReference type="Gene3D" id="1.10.246.20">
    <property type="entry name" value="Coactivator CBP, KIX domain"/>
    <property type="match status" value="1"/>
</dbReference>
<evidence type="ECO:0000256" key="2">
    <source>
        <dbReference type="ARBA" id="ARBA00004123"/>
    </source>
</evidence>
<evidence type="ECO:0000256" key="16">
    <source>
        <dbReference type="ARBA" id="ARBA00048017"/>
    </source>
</evidence>
<evidence type="ECO:0000256" key="9">
    <source>
        <dbReference type="ARBA" id="ARBA00022853"/>
    </source>
</evidence>
<dbReference type="InterPro" id="IPR013083">
    <property type="entry name" value="Znf_RING/FYVE/PHD"/>
</dbReference>
<dbReference type="Gene3D" id="2.10.110.40">
    <property type="match status" value="1"/>
</dbReference>
<feature type="compositionally biased region" description="Polar residues" evidence="19">
    <location>
        <begin position="407"/>
        <end position="423"/>
    </location>
</feature>
<comment type="caution">
    <text evidence="25">The sequence shown here is derived from an EMBL/GenBank/DDBJ whole genome shotgun (WGS) entry which is preliminary data.</text>
</comment>
<evidence type="ECO:0000256" key="8">
    <source>
        <dbReference type="ARBA" id="ARBA00022833"/>
    </source>
</evidence>
<dbReference type="PROSITE" id="PS01357">
    <property type="entry name" value="ZF_ZZ_1"/>
    <property type="match status" value="1"/>
</dbReference>
<dbReference type="InterPro" id="IPR019787">
    <property type="entry name" value="Znf_PHD-finger"/>
</dbReference>
<feature type="region of interest" description="Disordered" evidence="19">
    <location>
        <begin position="399"/>
        <end position="500"/>
    </location>
</feature>
<comment type="function">
    <text evidence="1">Acetyltransferase enzyme. Acetylates histones, giving a specific tag for transcriptional activation.</text>
</comment>
<sequence>MTVPQQVQYQNQPPAQPQQAPQQQAPQAQAPQHQVQQQIPQQGQVQQVQHQQHSMPPLNGGWQSESDIEARRTMIAKIVQLLQARKPNAPQDWLNKLPQMAKRLEETLYRSAPSFVAYNDGDTLKQRLQQLAMRMKTPRNQQQRAQQQIRYQQQQQAQQQVQQQQAQQQVQQPLSQQQATQAPVQQQPQQQVVQQQIVQPQSQGQPGEVQQNQRMVNMSDINPIMASNPQQTQPVASAPAPAISQVTPAYQQQSAPIMNGGSRPVNGSVAPPPQPLASAPTSAPVQQPIASQSHAPPPAPAPASAANQRTNSDRAQVLRHQQQRLLLLRHAAKCPHEDGQCPVTPHCAGMKRLWKHIAECKNQKCQVPHCVSSRYVLSHYHRCKDVRCPVCGPVREAIHRSHEKQKQMSQLKQNHEQSLQQRKVPSAPTSSQAPQPTQPISSAQQQPPLKKQRTAQIPPNHPVPMAQPSAPTAVRSGVPHQNRPGYVYNRPANVQGQRTKPQEDLTLINSFTIEQIERHIESLNRGLQLPMPKLKVCCGEVLKVLQTHEHGWVFNAPVDPVELGLPDYFEVVKRPMDLGTIKKRLENGCYNSLEGFQVDVNLTFDNAMLYNPEGSVVYNMAKKMKDIFTKDFKDLINKLKAEEDAKRRSGDACALCGSEKLLFEPPVFYCNGLKCTSARIRRNSYYYVGGNNKYHWCHQCYGDMKENQEIQMPDATFRKGDLTKKKNDEVREESWVHCDRCQRWIHQICGLFNTRKNQDQTSEYVCPRCTMEERKQKGQIEGTTHTPMAKDLQRTKLSEYLENHVHEKVEEYINKIAKEKADRENIPMEQARKDFEMGGPITIRQVTSMDRKLEVRDHMKKRYAFKKYPAEFNFRCKCIIVFQNLDGVDVILFGLYVYEHDEKVPAPNKRTVYLSYLDSIHYMRPRKMRTYIYHEILISYLDYVRKRGFSTCHIWACPPGKGDDYILYAKPEDQKTPRDDRLKNWYYTMLKKAQERGIIGKVTNMYDLYFKDTKNDATVIPYMEGDYFPGEVEKCIGEMEEGKHSKKANSDGKKKKKAKAKQKKAGRKPGTRSTGVDEEALAASGILPPGYDQKSMEQGNQDYVMKKVGQVIEPLKDSFIVAYLAWEGAKKEDMVVPKEIMEARAKLAAEAKAKEDTKKAGENKVDKENASDTNSTADTTKDTKTEDTDVKMDDAEGTNEKKDEKDKKDEPSNGTSATPMDTSDDSKKDTTTDPKATIDSNPEKPEDKAQAATSEDSAKEKPAAAESTTAKSVEKTDVKMEEKENPEEKKEEKKEETKGGTEEKKEEKPDSKQSEEIKKKITAIQRDGKFAAMEARKRTIEGKIKTEDKKDAPADKDKDKKQKSVMVTVKDRHGKLVKVLDDDEEEMDCEFLNNRQLFLELCQTNNYQFDQMRRAKHSSMMVLWHLHNRDAPKFVQQCAVCAREIISGYRYHCPTCADFDLCQECYQKPSVPRHMHPLKPIPVVKQKEQTEEQRRERQRSIQLHMTLLMHAATCTSPKCHSQNCAKMKGLLQHGQNCKQKAAGGCNVCKRIWTLLQIHARQCKESKCPVPKCHAIRERFRQIQAQQRAMDDRRRQHFNSITTT</sequence>
<keyword evidence="13" id="KW-0804">Transcription</keyword>
<keyword evidence="6" id="KW-0479">Metal-binding</keyword>
<keyword evidence="9" id="KW-0156">Chromatin regulator</keyword>
<feature type="compositionally biased region" description="Polar residues" evidence="19">
    <location>
        <begin position="244"/>
        <end position="256"/>
    </location>
</feature>
<feature type="compositionally biased region" description="Basic and acidic residues" evidence="19">
    <location>
        <begin position="1040"/>
        <end position="1052"/>
    </location>
</feature>
<feature type="compositionally biased region" description="Basic and acidic residues" evidence="19">
    <location>
        <begin position="1341"/>
        <end position="1362"/>
    </location>
</feature>
<keyword evidence="5" id="KW-0808">Transferase</keyword>
<dbReference type="SUPFAM" id="SSF57850">
    <property type="entry name" value="RING/U-box"/>
    <property type="match status" value="1"/>
</dbReference>
<dbReference type="SMART" id="SM00291">
    <property type="entry name" value="ZnF_ZZ"/>
    <property type="match status" value="1"/>
</dbReference>
<feature type="region of interest" description="Disordered" evidence="19">
    <location>
        <begin position="224"/>
        <end position="316"/>
    </location>
</feature>
<keyword evidence="26" id="KW-1185">Reference proteome</keyword>
<dbReference type="Gene3D" id="3.30.60.90">
    <property type="match status" value="1"/>
</dbReference>
<dbReference type="PANTHER" id="PTHR13808">
    <property type="entry name" value="CBP/P300-RELATED"/>
    <property type="match status" value="1"/>
</dbReference>
<dbReference type="Pfam" id="PF02135">
    <property type="entry name" value="zf-TAZ"/>
    <property type="match status" value="2"/>
</dbReference>
<evidence type="ECO:0000259" key="23">
    <source>
        <dbReference type="PROSITE" id="PS50135"/>
    </source>
</evidence>
<feature type="compositionally biased region" description="Low complexity" evidence="19">
    <location>
        <begin position="1"/>
        <end position="53"/>
    </location>
</feature>
<dbReference type="GO" id="GO:0003713">
    <property type="term" value="F:transcription coactivator activity"/>
    <property type="evidence" value="ECO:0007669"/>
    <property type="project" value="TreeGrafter"/>
</dbReference>
<accession>A0AAD3CII7</accession>
<dbReference type="SMART" id="SM00297">
    <property type="entry name" value="BROMO"/>
    <property type="match status" value="1"/>
</dbReference>
<dbReference type="InterPro" id="IPR001487">
    <property type="entry name" value="Bromodomain"/>
</dbReference>
<dbReference type="GO" id="GO:0045944">
    <property type="term" value="P:positive regulation of transcription by RNA polymerase II"/>
    <property type="evidence" value="ECO:0007669"/>
    <property type="project" value="TreeGrafter"/>
</dbReference>
<evidence type="ECO:0000259" key="22">
    <source>
        <dbReference type="PROSITE" id="PS50134"/>
    </source>
</evidence>
<dbReference type="InterPro" id="IPR036529">
    <property type="entry name" value="KIX_dom_sf"/>
</dbReference>
<dbReference type="Pfam" id="PF00569">
    <property type="entry name" value="ZZ"/>
    <property type="match status" value="1"/>
</dbReference>
<keyword evidence="14" id="KW-0539">Nucleus</keyword>
<keyword evidence="12" id="KW-0010">Activator</keyword>
<evidence type="ECO:0000256" key="1">
    <source>
        <dbReference type="ARBA" id="ARBA00002581"/>
    </source>
</evidence>
<dbReference type="GO" id="GO:0005634">
    <property type="term" value="C:nucleus"/>
    <property type="evidence" value="ECO:0007669"/>
    <property type="project" value="UniProtKB-SubCell"/>
</dbReference>
<dbReference type="GO" id="GO:0004402">
    <property type="term" value="F:histone acetyltransferase activity"/>
    <property type="evidence" value="ECO:0007669"/>
    <property type="project" value="InterPro"/>
</dbReference>
<evidence type="ECO:0000259" key="21">
    <source>
        <dbReference type="PROSITE" id="PS50016"/>
    </source>
</evidence>
<feature type="compositionally biased region" description="Basic residues" evidence="19">
    <location>
        <begin position="1053"/>
        <end position="1070"/>
    </location>
</feature>
<dbReference type="SMART" id="SM01250">
    <property type="entry name" value="KAT11"/>
    <property type="match status" value="1"/>
</dbReference>
<feature type="domain" description="TAZ-type" evidence="22">
    <location>
        <begin position="1494"/>
        <end position="1575"/>
    </location>
</feature>
<feature type="compositionally biased region" description="Low complexity" evidence="19">
    <location>
        <begin position="425"/>
        <end position="448"/>
    </location>
</feature>
<dbReference type="SUPFAM" id="SSF57933">
    <property type="entry name" value="TAZ domain"/>
    <property type="match status" value="2"/>
</dbReference>
<feature type="region of interest" description="Disordered" evidence="19">
    <location>
        <begin position="1341"/>
        <end position="1365"/>
    </location>
</feature>
<evidence type="ECO:0000256" key="17">
    <source>
        <dbReference type="PROSITE-ProRule" id="PRU00035"/>
    </source>
</evidence>
<reference evidence="25 26" key="1">
    <citation type="journal article" date="2021" name="Sci. Rep.">
        <title>The genome of the diatom Chaetoceros tenuissimus carries an ancient integrated fragment of an extant virus.</title>
        <authorList>
            <person name="Hongo Y."/>
            <person name="Kimura K."/>
            <person name="Takaki Y."/>
            <person name="Yoshida Y."/>
            <person name="Baba S."/>
            <person name="Kobayashi G."/>
            <person name="Nagasaki K."/>
            <person name="Hano T."/>
            <person name="Tomaru Y."/>
        </authorList>
    </citation>
    <scope>NUCLEOTIDE SEQUENCE [LARGE SCALE GENOMIC DNA]</scope>
    <source>
        <strain evidence="25 26">NIES-3715</strain>
    </source>
</reference>
<evidence type="ECO:0000256" key="11">
    <source>
        <dbReference type="ARBA" id="ARBA00023117"/>
    </source>
</evidence>
<keyword evidence="7 18" id="KW-0863">Zinc-finger</keyword>
<dbReference type="PROSITE" id="PS51727">
    <property type="entry name" value="CBP_P300_HAT"/>
    <property type="match status" value="1"/>
</dbReference>
<keyword evidence="8" id="KW-0862">Zinc</keyword>
<dbReference type="InterPro" id="IPR000433">
    <property type="entry name" value="Znf_ZZ"/>
</dbReference>
<dbReference type="SMART" id="SM00551">
    <property type="entry name" value="ZnF_TAZ"/>
    <property type="match status" value="2"/>
</dbReference>
<dbReference type="InterPro" id="IPR043145">
    <property type="entry name" value="Znf_ZZ_sf"/>
</dbReference>
<dbReference type="InterPro" id="IPR036427">
    <property type="entry name" value="Bromodomain-like_sf"/>
</dbReference>
<dbReference type="GO" id="GO:0031490">
    <property type="term" value="F:chromatin DNA binding"/>
    <property type="evidence" value="ECO:0007669"/>
    <property type="project" value="TreeGrafter"/>
</dbReference>
<evidence type="ECO:0000256" key="12">
    <source>
        <dbReference type="ARBA" id="ARBA00023159"/>
    </source>
</evidence>
<evidence type="ECO:0000313" key="25">
    <source>
        <dbReference type="EMBL" id="GFH46767.1"/>
    </source>
</evidence>
<proteinExistence type="predicted"/>
<feature type="region of interest" description="Disordered" evidence="19">
    <location>
        <begin position="1040"/>
        <end position="1097"/>
    </location>
</feature>
<dbReference type="InterPro" id="IPR013178">
    <property type="entry name" value="Histone_AcTrfase_Rtt109/CBP"/>
</dbReference>
<evidence type="ECO:0000256" key="5">
    <source>
        <dbReference type="ARBA" id="ARBA00022679"/>
    </source>
</evidence>
<keyword evidence="15" id="KW-0012">Acyltransferase</keyword>
<evidence type="ECO:0000256" key="13">
    <source>
        <dbReference type="ARBA" id="ARBA00023163"/>
    </source>
</evidence>